<protein>
    <recommendedName>
        <fullName evidence="12">Arp2/3 complex 41 kDa subunit</fullName>
    </recommendedName>
    <alternativeName>
        <fullName evidence="13">p41-ARC</fullName>
    </alternativeName>
</protein>
<proteinExistence type="inferred from homology"/>
<dbReference type="GO" id="GO:0005885">
    <property type="term" value="C:Arp2/3 protein complex"/>
    <property type="evidence" value="ECO:0007669"/>
    <property type="project" value="InterPro"/>
</dbReference>
<feature type="transmembrane region" description="Helical" evidence="16">
    <location>
        <begin position="280"/>
        <end position="299"/>
    </location>
</feature>
<dbReference type="PRINTS" id="PR00237">
    <property type="entry name" value="GPCRRHODOPSN"/>
</dbReference>
<evidence type="ECO:0000256" key="10">
    <source>
        <dbReference type="ARBA" id="ARBA00023203"/>
    </source>
</evidence>
<dbReference type="Gene3D" id="2.130.10.10">
    <property type="entry name" value="YVTN repeat-like/Quinoprotein amine dehydrogenase"/>
    <property type="match status" value="1"/>
</dbReference>
<dbReference type="Gene3D" id="1.20.1070.10">
    <property type="entry name" value="Rhodopsin 7-helix transmembrane proteins"/>
    <property type="match status" value="1"/>
</dbReference>
<keyword evidence="7" id="KW-0677">Repeat</keyword>
<dbReference type="PROSITE" id="PS50082">
    <property type="entry name" value="WD_REPEATS_2"/>
    <property type="match status" value="1"/>
</dbReference>
<feature type="transmembrane region" description="Helical" evidence="16">
    <location>
        <begin position="191"/>
        <end position="216"/>
    </location>
</feature>
<dbReference type="InterPro" id="IPR015943">
    <property type="entry name" value="WD40/YVTN_repeat-like_dom_sf"/>
</dbReference>
<dbReference type="EMBL" id="CATQJA010001227">
    <property type="protein sequence ID" value="CAJ0566384.1"/>
    <property type="molecule type" value="Genomic_DNA"/>
</dbReference>
<dbReference type="CDD" id="cd14978">
    <property type="entry name" value="7tmA_FMRFamide_R-like"/>
    <property type="match status" value="1"/>
</dbReference>
<comment type="caution">
    <text evidence="18">The sequence shown here is derived from an EMBL/GenBank/DDBJ whole genome shotgun (WGS) entry which is preliminary data.</text>
</comment>
<evidence type="ECO:0000256" key="2">
    <source>
        <dbReference type="ARBA" id="ARBA00004370"/>
    </source>
</evidence>
<feature type="non-terminal residue" evidence="18">
    <location>
        <position position="807"/>
    </location>
</feature>
<dbReference type="InterPro" id="IPR000276">
    <property type="entry name" value="GPCR_Rhodpsn"/>
</dbReference>
<comment type="similarity">
    <text evidence="3">Belongs to the WD repeat ARPC1 family.</text>
</comment>
<feature type="transmembrane region" description="Helical" evidence="16">
    <location>
        <begin position="59"/>
        <end position="89"/>
    </location>
</feature>
<evidence type="ECO:0000313" key="19">
    <source>
        <dbReference type="Proteomes" id="UP001177023"/>
    </source>
</evidence>
<evidence type="ECO:0000256" key="9">
    <source>
        <dbReference type="ARBA" id="ARBA00023136"/>
    </source>
</evidence>
<keyword evidence="8 16" id="KW-1133">Transmembrane helix</keyword>
<gene>
    <name evidence="18" type="ORF">MSPICULIGERA_LOCUS4990</name>
</gene>
<keyword evidence="4" id="KW-0963">Cytoplasm</keyword>
<dbReference type="Pfam" id="PF00400">
    <property type="entry name" value="WD40"/>
    <property type="match status" value="2"/>
</dbReference>
<feature type="transmembrane region" description="Helical" evidence="16">
    <location>
        <begin position="33"/>
        <end position="53"/>
    </location>
</feature>
<dbReference type="SUPFAM" id="SSF81321">
    <property type="entry name" value="Family A G protein-coupled receptor-like"/>
    <property type="match status" value="1"/>
</dbReference>
<dbReference type="GO" id="GO:0016020">
    <property type="term" value="C:membrane"/>
    <property type="evidence" value="ECO:0007669"/>
    <property type="project" value="UniProtKB-SubCell"/>
</dbReference>
<evidence type="ECO:0000256" key="7">
    <source>
        <dbReference type="ARBA" id="ARBA00022737"/>
    </source>
</evidence>
<dbReference type="InterPro" id="IPR017383">
    <property type="entry name" value="ARPC1"/>
</dbReference>
<evidence type="ECO:0000256" key="15">
    <source>
        <dbReference type="SAM" id="MobiDB-lite"/>
    </source>
</evidence>
<dbReference type="PROSITE" id="PS50294">
    <property type="entry name" value="WD_REPEATS_REGION"/>
    <property type="match status" value="1"/>
</dbReference>
<evidence type="ECO:0000256" key="14">
    <source>
        <dbReference type="PROSITE-ProRule" id="PRU00221"/>
    </source>
</evidence>
<evidence type="ECO:0000256" key="5">
    <source>
        <dbReference type="ARBA" id="ARBA00022574"/>
    </source>
</evidence>
<evidence type="ECO:0000256" key="11">
    <source>
        <dbReference type="ARBA" id="ARBA00023212"/>
    </source>
</evidence>
<evidence type="ECO:0000256" key="13">
    <source>
        <dbReference type="ARBA" id="ARBA00041789"/>
    </source>
</evidence>
<evidence type="ECO:0000256" key="1">
    <source>
        <dbReference type="ARBA" id="ARBA00004245"/>
    </source>
</evidence>
<dbReference type="GO" id="GO:0008528">
    <property type="term" value="F:G protein-coupled peptide receptor activity"/>
    <property type="evidence" value="ECO:0007669"/>
    <property type="project" value="InterPro"/>
</dbReference>
<reference evidence="18" key="1">
    <citation type="submission" date="2023-06" db="EMBL/GenBank/DDBJ databases">
        <authorList>
            <person name="Delattre M."/>
        </authorList>
    </citation>
    <scope>NUCLEOTIDE SEQUENCE</scope>
    <source>
        <strain evidence="18">AF72</strain>
    </source>
</reference>
<accession>A0AA36CE45</accession>
<dbReference type="Pfam" id="PF10324">
    <property type="entry name" value="7TM_GPCR_Srw"/>
    <property type="match status" value="1"/>
</dbReference>
<feature type="region of interest" description="Disordered" evidence="15">
    <location>
        <begin position="326"/>
        <end position="346"/>
    </location>
</feature>
<keyword evidence="9 16" id="KW-0472">Membrane</keyword>
<dbReference type="SMART" id="SM00320">
    <property type="entry name" value="WD40"/>
    <property type="match status" value="5"/>
</dbReference>
<dbReference type="PANTHER" id="PTHR10709:SF2">
    <property type="entry name" value="ACTIN-RELATED PROTEIN 2_3 COMPLEX SUBUNIT"/>
    <property type="match status" value="1"/>
</dbReference>
<evidence type="ECO:0000259" key="17">
    <source>
        <dbReference type="PROSITE" id="PS50262"/>
    </source>
</evidence>
<evidence type="ECO:0000256" key="6">
    <source>
        <dbReference type="ARBA" id="ARBA00022692"/>
    </source>
</evidence>
<dbReference type="InterPro" id="IPR001680">
    <property type="entry name" value="WD40_rpt"/>
</dbReference>
<evidence type="ECO:0000256" key="4">
    <source>
        <dbReference type="ARBA" id="ARBA00022490"/>
    </source>
</evidence>
<dbReference type="AlphaFoldDB" id="A0AA36CE45"/>
<dbReference type="InterPro" id="IPR036322">
    <property type="entry name" value="WD40_repeat_dom_sf"/>
</dbReference>
<evidence type="ECO:0000256" key="16">
    <source>
        <dbReference type="SAM" id="Phobius"/>
    </source>
</evidence>
<dbReference type="Proteomes" id="UP001177023">
    <property type="component" value="Unassembled WGS sequence"/>
</dbReference>
<feature type="transmembrane region" description="Helical" evidence="16">
    <location>
        <begin position="110"/>
        <end position="131"/>
    </location>
</feature>
<dbReference type="InterPro" id="IPR017452">
    <property type="entry name" value="GPCR_Rhodpsn_7TM"/>
</dbReference>
<feature type="repeat" description="WD" evidence="14">
    <location>
        <begin position="586"/>
        <end position="617"/>
    </location>
</feature>
<evidence type="ECO:0000256" key="12">
    <source>
        <dbReference type="ARBA" id="ARBA00041244"/>
    </source>
</evidence>
<keyword evidence="11" id="KW-0206">Cytoskeleton</keyword>
<dbReference type="PANTHER" id="PTHR10709">
    <property type="entry name" value="ACTIN-RELATED PROTEIN 2/3 COMPLEX SUBUNIT 1"/>
    <property type="match status" value="1"/>
</dbReference>
<keyword evidence="6 16" id="KW-0812">Transmembrane</keyword>
<dbReference type="GO" id="GO:0034314">
    <property type="term" value="P:Arp2/3 complex-mediated actin nucleation"/>
    <property type="evidence" value="ECO:0007669"/>
    <property type="project" value="InterPro"/>
</dbReference>
<name>A0AA36CE45_9BILA</name>
<keyword evidence="5 14" id="KW-0853">WD repeat</keyword>
<dbReference type="GO" id="GO:0051015">
    <property type="term" value="F:actin filament binding"/>
    <property type="evidence" value="ECO:0007669"/>
    <property type="project" value="TreeGrafter"/>
</dbReference>
<comment type="subcellular location">
    <subcellularLocation>
        <location evidence="1">Cytoplasm</location>
        <location evidence="1">Cytoskeleton</location>
    </subcellularLocation>
    <subcellularLocation>
        <location evidence="2">Membrane</location>
    </subcellularLocation>
</comment>
<keyword evidence="10" id="KW-0009">Actin-binding</keyword>
<evidence type="ECO:0000256" key="3">
    <source>
        <dbReference type="ARBA" id="ARBA00006260"/>
    </source>
</evidence>
<dbReference type="SUPFAM" id="SSF50978">
    <property type="entry name" value="WD40 repeat-like"/>
    <property type="match status" value="1"/>
</dbReference>
<sequence>MSLCELGSLRFEVEWLAEALTAVQGFYAPFHPYVAMALCMAGTLMNISTVVVLTRPSMISAVNLLLCAVAVCDVVITVILHATSIWLTVILAQIRVLTIRKARVGPTEGIGVRGTLGIALITLLICTAINMPNMLTFQIAQLPAEALLPCLLDGDVGSNETMVVELGTVYMVKPDEDDCGLLKVAYWTNGILFKVVPCILLTLSIVALLKIIADVANRRKNLAQVMNKKKMPRDHTTPMLVAVLSIFLVAELPQGVLHVSNAIFDNETFHRRVYIPLGDLMDLLSLINSAVNFIIYCAMSRKFRAVFLNLFLACLPERIAKKWREDWGDTGDTSRPRPSGYTGTEQLALTSGHRPSATSLLLRFGSKENIPRMYTANNHLAADEPRSGRSSPCPPLLSVPQLKSPRISFDMTADEEEIRRRSADVTEVTLPVPLNIHKKTKPTPYDLHQFTRATLDCYAEITPTLVAQVQNAVAELAKKFETCCKRLNTNDLDLGFVKAFPTLQQATMDFETISENFIPAARQYVTGIQMADPKRRSVQSWQLAVGPITCHAWNKDRSQLAVASSGGNDIHIFEFVKGAWTNTHLLKGHDLPVTGLDWAANTNRIVSASQDKNAFVWTFSGKEWSPKLVLVRLNRAATCVKWSPQENKFAVGSGQRRISVCYYEQENDWWISKQIKKPIQSTVKCIDWHPNNILLAVGACDFYARVFSAYVKEVDEKPLPNPWGSKMPFGSLMTQYKTQGWVHHVAFSPSGCRLAWVCHDATVGLVDANIDSNASHTLRTRACPTPRSPGSPRIAVWRRATITARCC</sequence>
<feature type="transmembrane region" description="Helical" evidence="16">
    <location>
        <begin position="237"/>
        <end position="260"/>
    </location>
</feature>
<organism evidence="18 19">
    <name type="scientific">Mesorhabditis spiculigera</name>
    <dbReference type="NCBI Taxonomy" id="96644"/>
    <lineage>
        <taxon>Eukaryota</taxon>
        <taxon>Metazoa</taxon>
        <taxon>Ecdysozoa</taxon>
        <taxon>Nematoda</taxon>
        <taxon>Chromadorea</taxon>
        <taxon>Rhabditida</taxon>
        <taxon>Rhabditina</taxon>
        <taxon>Rhabditomorpha</taxon>
        <taxon>Rhabditoidea</taxon>
        <taxon>Rhabditidae</taxon>
        <taxon>Mesorhabditinae</taxon>
        <taxon>Mesorhabditis</taxon>
    </lineage>
</organism>
<dbReference type="InterPro" id="IPR019427">
    <property type="entry name" value="7TM_GPCR_serpentine_rcpt_Srw"/>
</dbReference>
<feature type="compositionally biased region" description="Basic and acidic residues" evidence="15">
    <location>
        <begin position="326"/>
        <end position="335"/>
    </location>
</feature>
<keyword evidence="19" id="KW-1185">Reference proteome</keyword>
<feature type="domain" description="G-protein coupled receptors family 1 profile" evidence="17">
    <location>
        <begin position="83"/>
        <end position="296"/>
    </location>
</feature>
<evidence type="ECO:0000256" key="8">
    <source>
        <dbReference type="ARBA" id="ARBA00022989"/>
    </source>
</evidence>
<evidence type="ECO:0000313" key="18">
    <source>
        <dbReference type="EMBL" id="CAJ0566384.1"/>
    </source>
</evidence>
<dbReference type="PROSITE" id="PS50262">
    <property type="entry name" value="G_PROTEIN_RECEP_F1_2"/>
    <property type="match status" value="1"/>
</dbReference>